<evidence type="ECO:0000256" key="1">
    <source>
        <dbReference type="SAM" id="MobiDB-lite"/>
    </source>
</evidence>
<evidence type="ECO:0000313" key="4">
    <source>
        <dbReference type="EMBL" id="GGM63848.1"/>
    </source>
</evidence>
<protein>
    <recommendedName>
        <fullName evidence="3">Protein kinase domain-containing protein</fullName>
    </recommendedName>
</protein>
<evidence type="ECO:0000259" key="3">
    <source>
        <dbReference type="PROSITE" id="PS50011"/>
    </source>
</evidence>
<keyword evidence="2" id="KW-0812">Transmembrane</keyword>
<keyword evidence="5" id="KW-1185">Reference proteome</keyword>
<dbReference type="GO" id="GO:0005524">
    <property type="term" value="F:ATP binding"/>
    <property type="evidence" value="ECO:0007669"/>
    <property type="project" value="InterPro"/>
</dbReference>
<organism evidence="4 5">
    <name type="scientific">Micromonospora sonchi</name>
    <dbReference type="NCBI Taxonomy" id="1763543"/>
    <lineage>
        <taxon>Bacteria</taxon>
        <taxon>Bacillati</taxon>
        <taxon>Actinomycetota</taxon>
        <taxon>Actinomycetes</taxon>
        <taxon>Micromonosporales</taxon>
        <taxon>Micromonosporaceae</taxon>
        <taxon>Micromonospora</taxon>
    </lineage>
</organism>
<feature type="region of interest" description="Disordered" evidence="1">
    <location>
        <begin position="298"/>
        <end position="332"/>
    </location>
</feature>
<dbReference type="SUPFAM" id="SSF56112">
    <property type="entry name" value="Protein kinase-like (PK-like)"/>
    <property type="match status" value="1"/>
</dbReference>
<dbReference type="EMBL" id="BMNB01000041">
    <property type="protein sequence ID" value="GGM63848.1"/>
    <property type="molecule type" value="Genomic_DNA"/>
</dbReference>
<dbReference type="PROSITE" id="PS50011">
    <property type="entry name" value="PROTEIN_KINASE_DOM"/>
    <property type="match status" value="1"/>
</dbReference>
<reference evidence="4" key="1">
    <citation type="journal article" date="2014" name="Int. J. Syst. Evol. Microbiol.">
        <title>Complete genome sequence of Corynebacterium casei LMG S-19264T (=DSM 44701T), isolated from a smear-ripened cheese.</title>
        <authorList>
            <consortium name="US DOE Joint Genome Institute (JGI-PGF)"/>
            <person name="Walter F."/>
            <person name="Albersmeier A."/>
            <person name="Kalinowski J."/>
            <person name="Ruckert C."/>
        </authorList>
    </citation>
    <scope>NUCLEOTIDE SEQUENCE</scope>
    <source>
        <strain evidence="4">CGMCC 4.7312</strain>
    </source>
</reference>
<reference evidence="4" key="2">
    <citation type="submission" date="2020-09" db="EMBL/GenBank/DDBJ databases">
        <authorList>
            <person name="Sun Q."/>
            <person name="Zhou Y."/>
        </authorList>
    </citation>
    <scope>NUCLEOTIDE SEQUENCE</scope>
    <source>
        <strain evidence="4">CGMCC 4.7312</strain>
    </source>
</reference>
<dbReference type="InterPro" id="IPR000719">
    <property type="entry name" value="Prot_kinase_dom"/>
</dbReference>
<evidence type="ECO:0000313" key="5">
    <source>
        <dbReference type="Proteomes" id="UP000608890"/>
    </source>
</evidence>
<sequence length="531" mass="58579">MTDLELPACYDRGKLETLTELGKGGQGRVWAVRDDIRINKEWVVAYKEYDVGVLSGLNVDQLRRMVAFVPSLPAETGRWLCEQTAWPALVVCEASRVRGFLMRRIPPDFELHLPPQNGISRIKPAGLQFLLNPDDYLDKIKVSVDDRQRLLLLAALAETLDRLHQLAIVVGDLSPNNLLFQFGVEPRCFFIDCDAMRLSGCSVLRQTETPDWEVPAGEELATTRSDAYKFGLLAIRLFARDQISRDPDVLAPVSAELAGLARRSLSKDPWARPGPAEWLPELRAAVMRCDADPPMGGSHRVFLTPASKPANAGDKKSEGFSRPKSAAPPQSNSNEWTVWNVLALVVFVALLIWGCVALARSDGSDEAANSAATPPTAYLDSVVGQSPSVHIEQPRVGIVRYDRVVDHPEGRDVAVMLARWFEAINDRDWDTALASYDPAGVVDPTDPKHRAGYIKGLSTTMDSDATLRAVSGAGTRTSAELTFISRQAVGYGPKRDPDETCTRWHLTLRLSYSDTYGYRILRPLDANSSPC</sequence>
<proteinExistence type="predicted"/>
<dbReference type="Proteomes" id="UP000608890">
    <property type="component" value="Unassembled WGS sequence"/>
</dbReference>
<feature type="transmembrane region" description="Helical" evidence="2">
    <location>
        <begin position="336"/>
        <end position="359"/>
    </location>
</feature>
<name>A0A917X479_9ACTN</name>
<accession>A0A917X479</accession>
<evidence type="ECO:0000256" key="2">
    <source>
        <dbReference type="SAM" id="Phobius"/>
    </source>
</evidence>
<comment type="caution">
    <text evidence="4">The sequence shown here is derived from an EMBL/GenBank/DDBJ whole genome shotgun (WGS) entry which is preliminary data.</text>
</comment>
<dbReference type="GO" id="GO:0004672">
    <property type="term" value="F:protein kinase activity"/>
    <property type="evidence" value="ECO:0007669"/>
    <property type="project" value="InterPro"/>
</dbReference>
<gene>
    <name evidence="4" type="ORF">GCM10011608_56470</name>
</gene>
<keyword evidence="2" id="KW-1133">Transmembrane helix</keyword>
<dbReference type="RefSeq" id="WP_189049741.1">
    <property type="nucleotide sequence ID" value="NZ_BMNB01000041.1"/>
</dbReference>
<feature type="domain" description="Protein kinase" evidence="3">
    <location>
        <begin position="15"/>
        <end position="302"/>
    </location>
</feature>
<keyword evidence="2" id="KW-0472">Membrane</keyword>
<dbReference type="AlphaFoldDB" id="A0A917X479"/>
<dbReference type="InterPro" id="IPR011009">
    <property type="entry name" value="Kinase-like_dom_sf"/>
</dbReference>
<dbReference type="Gene3D" id="1.10.510.10">
    <property type="entry name" value="Transferase(Phosphotransferase) domain 1"/>
    <property type="match status" value="1"/>
</dbReference>